<dbReference type="Pfam" id="PF13012">
    <property type="entry name" value="MitMem_reg"/>
    <property type="match status" value="1"/>
</dbReference>
<dbReference type="GO" id="GO:0031369">
    <property type="term" value="F:translation initiation factor binding"/>
    <property type="evidence" value="ECO:0007669"/>
    <property type="project" value="InterPro"/>
</dbReference>
<dbReference type="AlphaFoldDB" id="A0A0C3LUT6"/>
<evidence type="ECO:0000259" key="5">
    <source>
        <dbReference type="PROSITE" id="PS50249"/>
    </source>
</evidence>
<dbReference type="GO" id="GO:0016282">
    <property type="term" value="C:eukaryotic 43S preinitiation complex"/>
    <property type="evidence" value="ECO:0007669"/>
    <property type="project" value="UniProtKB-UniRule"/>
</dbReference>
<dbReference type="HAMAP" id="MF_03005">
    <property type="entry name" value="eIF3f"/>
    <property type="match status" value="1"/>
</dbReference>
<name>A0A0C3LUT6_9AGAM</name>
<dbReference type="SMART" id="SM00232">
    <property type="entry name" value="JAB_MPN"/>
    <property type="match status" value="1"/>
</dbReference>
<keyword evidence="1 4" id="KW-0963">Cytoplasm</keyword>
<keyword evidence="3 4" id="KW-0648">Protein biosynthesis</keyword>
<dbReference type="GO" id="GO:0003743">
    <property type="term" value="F:translation initiation factor activity"/>
    <property type="evidence" value="ECO:0007669"/>
    <property type="project" value="UniProtKB-UniRule"/>
</dbReference>
<dbReference type="GO" id="GO:0033290">
    <property type="term" value="C:eukaryotic 48S preinitiation complex"/>
    <property type="evidence" value="ECO:0007669"/>
    <property type="project" value="UniProtKB-UniRule"/>
</dbReference>
<dbReference type="HOGENOM" id="CLU_027018_0_2_1"/>
<dbReference type="Proteomes" id="UP000054248">
    <property type="component" value="Unassembled WGS sequence"/>
</dbReference>
<sequence>MAIGPNPSAIYLQSPSASGVPSRPLNVTIHPAALLSILDHYLRGTTEGGNQRVIGTLLGIRNDNNEVEVRNSFAALHSETEEQIVVDMDYHRNVYDLYQKANPREVIVGWYSTSSELDNYSALVHQNFFSPETAPNPAIHVVVNTGVQKAGELGVKAYISAPIGVTPRAENCAFIPIPCELKFGDAERSGLDLLSAVQNNQALTASTELDVLEKSLKDIIAMIDRVLAYVRSVTSGETAGDERIGRKLLDSLNSSLEGPEKDSMESLFNSHLQDTLMVSYISNLVRSQAEISSRLVLLT</sequence>
<dbReference type="GO" id="GO:0071541">
    <property type="term" value="C:eukaryotic translation initiation factor 3 complex, eIF3m"/>
    <property type="evidence" value="ECO:0007669"/>
    <property type="project" value="TreeGrafter"/>
</dbReference>
<comment type="similarity">
    <text evidence="4">Belongs to the eIF-3 subunit F family.</text>
</comment>
<comment type="subcellular location">
    <subcellularLocation>
        <location evidence="4">Cytoplasm</location>
    </subcellularLocation>
</comment>
<dbReference type="CDD" id="cd08064">
    <property type="entry name" value="MPN_eIF3f"/>
    <property type="match status" value="1"/>
</dbReference>
<keyword evidence="2 4" id="KW-0396">Initiation factor</keyword>
<dbReference type="InterPro" id="IPR027531">
    <property type="entry name" value="eIF3f"/>
</dbReference>
<dbReference type="Gene3D" id="3.40.140.10">
    <property type="entry name" value="Cytidine Deaminase, domain 2"/>
    <property type="match status" value="1"/>
</dbReference>
<gene>
    <name evidence="6" type="ORF">M407DRAFT_93882</name>
</gene>
<reference evidence="7" key="2">
    <citation type="submission" date="2015-01" db="EMBL/GenBank/DDBJ databases">
        <title>Evolutionary Origins and Diversification of the Mycorrhizal Mutualists.</title>
        <authorList>
            <consortium name="DOE Joint Genome Institute"/>
            <consortium name="Mycorrhizal Genomics Consortium"/>
            <person name="Kohler A."/>
            <person name="Kuo A."/>
            <person name="Nagy L.G."/>
            <person name="Floudas D."/>
            <person name="Copeland A."/>
            <person name="Barry K.W."/>
            <person name="Cichocki N."/>
            <person name="Veneault-Fourrey C."/>
            <person name="LaButti K."/>
            <person name="Lindquist E.A."/>
            <person name="Lipzen A."/>
            <person name="Lundell T."/>
            <person name="Morin E."/>
            <person name="Murat C."/>
            <person name="Riley R."/>
            <person name="Ohm R."/>
            <person name="Sun H."/>
            <person name="Tunlid A."/>
            <person name="Henrissat B."/>
            <person name="Grigoriev I.V."/>
            <person name="Hibbett D.S."/>
            <person name="Martin F."/>
        </authorList>
    </citation>
    <scope>NUCLEOTIDE SEQUENCE [LARGE SCALE GENOMIC DNA]</scope>
    <source>
        <strain evidence="7">MUT 4182</strain>
    </source>
</reference>
<evidence type="ECO:0000256" key="2">
    <source>
        <dbReference type="ARBA" id="ARBA00022540"/>
    </source>
</evidence>
<evidence type="ECO:0000256" key="4">
    <source>
        <dbReference type="HAMAP-Rule" id="MF_03005"/>
    </source>
</evidence>
<dbReference type="GO" id="GO:0008237">
    <property type="term" value="F:metallopeptidase activity"/>
    <property type="evidence" value="ECO:0007669"/>
    <property type="project" value="InterPro"/>
</dbReference>
<dbReference type="PANTHER" id="PTHR10540:SF6">
    <property type="entry name" value="EUKARYOTIC TRANSLATION INITIATION FACTOR 3 SUBUNIT F"/>
    <property type="match status" value="1"/>
</dbReference>
<dbReference type="PROSITE" id="PS50249">
    <property type="entry name" value="MPN"/>
    <property type="match status" value="1"/>
</dbReference>
<keyword evidence="7" id="KW-1185">Reference proteome</keyword>
<evidence type="ECO:0000313" key="7">
    <source>
        <dbReference type="Proteomes" id="UP000054248"/>
    </source>
</evidence>
<evidence type="ECO:0000256" key="3">
    <source>
        <dbReference type="ARBA" id="ARBA00022917"/>
    </source>
</evidence>
<evidence type="ECO:0000313" key="6">
    <source>
        <dbReference type="EMBL" id="KIO25172.1"/>
    </source>
</evidence>
<accession>A0A0C3LUT6</accession>
<dbReference type="PANTHER" id="PTHR10540">
    <property type="entry name" value="EUKARYOTIC TRANSLATION INITIATION FACTOR 3 SUBUNIT F-RELATED"/>
    <property type="match status" value="1"/>
</dbReference>
<dbReference type="STRING" id="1051891.A0A0C3LUT6"/>
<dbReference type="InterPro" id="IPR024969">
    <property type="entry name" value="EIF3F/CSN6-like_C"/>
</dbReference>
<comment type="function">
    <text evidence="4">Component of the eukaryotic translation initiation factor 3 (eIF-3) complex, which is involved in protein synthesis of a specialized repertoire of mRNAs and, together with other initiation factors, stimulates binding of mRNA and methionyl-tRNAi to the 40S ribosome. The eIF-3 complex specifically targets and initiates translation of a subset of mRNAs involved in cell proliferation.</text>
</comment>
<reference evidence="6 7" key="1">
    <citation type="submission" date="2014-04" db="EMBL/GenBank/DDBJ databases">
        <authorList>
            <consortium name="DOE Joint Genome Institute"/>
            <person name="Kuo A."/>
            <person name="Girlanda M."/>
            <person name="Perotto S."/>
            <person name="Kohler A."/>
            <person name="Nagy L.G."/>
            <person name="Floudas D."/>
            <person name="Copeland A."/>
            <person name="Barry K.W."/>
            <person name="Cichocki N."/>
            <person name="Veneault-Fourrey C."/>
            <person name="LaButti K."/>
            <person name="Lindquist E.A."/>
            <person name="Lipzen A."/>
            <person name="Lundell T."/>
            <person name="Morin E."/>
            <person name="Murat C."/>
            <person name="Sun H."/>
            <person name="Tunlid A."/>
            <person name="Henrissat B."/>
            <person name="Grigoriev I.V."/>
            <person name="Hibbett D.S."/>
            <person name="Martin F."/>
            <person name="Nordberg H.P."/>
            <person name="Cantor M.N."/>
            <person name="Hua S.X."/>
        </authorList>
    </citation>
    <scope>NUCLEOTIDE SEQUENCE [LARGE SCALE GENOMIC DNA]</scope>
    <source>
        <strain evidence="6 7">MUT 4182</strain>
    </source>
</reference>
<comment type="subunit">
    <text evidence="4">Component of the eukaryotic translation initiation factor 3 (eIF-3) complex.</text>
</comment>
<organism evidence="6 7">
    <name type="scientific">Tulasnella calospora MUT 4182</name>
    <dbReference type="NCBI Taxonomy" id="1051891"/>
    <lineage>
        <taxon>Eukaryota</taxon>
        <taxon>Fungi</taxon>
        <taxon>Dikarya</taxon>
        <taxon>Basidiomycota</taxon>
        <taxon>Agaricomycotina</taxon>
        <taxon>Agaricomycetes</taxon>
        <taxon>Cantharellales</taxon>
        <taxon>Tulasnellaceae</taxon>
        <taxon>Tulasnella</taxon>
    </lineage>
</organism>
<evidence type="ECO:0000256" key="1">
    <source>
        <dbReference type="ARBA" id="ARBA00022490"/>
    </source>
</evidence>
<dbReference type="InterPro" id="IPR000555">
    <property type="entry name" value="JAMM/MPN+_dom"/>
</dbReference>
<dbReference type="GO" id="GO:0001732">
    <property type="term" value="P:formation of cytoplasmic translation initiation complex"/>
    <property type="evidence" value="ECO:0007669"/>
    <property type="project" value="UniProtKB-UniRule"/>
</dbReference>
<dbReference type="EMBL" id="KN823047">
    <property type="protein sequence ID" value="KIO25172.1"/>
    <property type="molecule type" value="Genomic_DNA"/>
</dbReference>
<dbReference type="Pfam" id="PF01398">
    <property type="entry name" value="JAB"/>
    <property type="match status" value="1"/>
</dbReference>
<proteinExistence type="inferred from homology"/>
<protein>
    <recommendedName>
        <fullName evidence="4">Eukaryotic translation initiation factor 3 subunit F</fullName>
        <shortName evidence="4">eIF3f</shortName>
    </recommendedName>
</protein>
<dbReference type="OrthoDB" id="25498at2759"/>
<feature type="domain" description="MPN" evidence="5">
    <location>
        <begin position="27"/>
        <end position="164"/>
    </location>
</feature>
<dbReference type="InterPro" id="IPR037518">
    <property type="entry name" value="MPN"/>
</dbReference>